<sequence>MVRIEGLRPRAPRTQALRMLRPHMVPIAAIALAADEACTQLCEALYLDPASRRRYDSKSRGLLTAMVWSEGLREWTNEVNPPQVRLHEPHNWTELIVHGNLHVKVERDTPWRQVSQSERQRLRKQQCQDYTLPFDVVSTAEFAVTNVDLSGTLNDANRITGVQARTRLGERYLWAPHEVDMDAARRMLVSWRRRRVPWLMTSDRALVLAATDEAREEAARLRAENEDLRDRLFRAEADIAVLTRRAGLVAERSRFEIPTNPNAAEGTAADD</sequence>
<evidence type="ECO:0000313" key="3">
    <source>
        <dbReference type="Proteomes" id="UP000183053"/>
    </source>
</evidence>
<feature type="coiled-coil region" evidence="1">
    <location>
        <begin position="211"/>
        <end position="245"/>
    </location>
</feature>
<organism evidence="2 3">
    <name type="scientific">Tsukamurella pulmonis</name>
    <dbReference type="NCBI Taxonomy" id="47312"/>
    <lineage>
        <taxon>Bacteria</taxon>
        <taxon>Bacillati</taxon>
        <taxon>Actinomycetota</taxon>
        <taxon>Actinomycetes</taxon>
        <taxon>Mycobacteriales</taxon>
        <taxon>Tsukamurellaceae</taxon>
        <taxon>Tsukamurella</taxon>
    </lineage>
</organism>
<reference evidence="3" key="1">
    <citation type="submission" date="2016-10" db="EMBL/GenBank/DDBJ databases">
        <authorList>
            <person name="Varghese N."/>
            <person name="Submissions S."/>
        </authorList>
    </citation>
    <scope>NUCLEOTIDE SEQUENCE [LARGE SCALE GENOMIC DNA]</scope>
    <source>
        <strain evidence="3">DSM 44142</strain>
    </source>
</reference>
<keyword evidence="3" id="KW-1185">Reference proteome</keyword>
<name>A0A1H1AEG0_9ACTN</name>
<gene>
    <name evidence="2" type="ORF">SAMN04489765_0185</name>
</gene>
<evidence type="ECO:0000313" key="2">
    <source>
        <dbReference type="EMBL" id="SDQ38062.1"/>
    </source>
</evidence>
<keyword evidence="1" id="KW-0175">Coiled coil</keyword>
<protein>
    <submittedName>
        <fullName evidence="2">Uncharacterized protein</fullName>
    </submittedName>
</protein>
<proteinExistence type="predicted"/>
<accession>A0A1H1AEG0</accession>
<dbReference type="STRING" id="47312.SAMN04489765_0185"/>
<dbReference type="AlphaFoldDB" id="A0A1H1AEG0"/>
<dbReference type="Proteomes" id="UP000183053">
    <property type="component" value="Unassembled WGS sequence"/>
</dbReference>
<evidence type="ECO:0000256" key="1">
    <source>
        <dbReference type="SAM" id="Coils"/>
    </source>
</evidence>
<dbReference type="EMBL" id="FNLF01000002">
    <property type="protein sequence ID" value="SDQ38062.1"/>
    <property type="molecule type" value="Genomic_DNA"/>
</dbReference>